<evidence type="ECO:0000313" key="1">
    <source>
        <dbReference type="EMBL" id="MBC9812762.1"/>
    </source>
</evidence>
<protein>
    <submittedName>
        <fullName evidence="1">Uncharacterized protein</fullName>
    </submittedName>
</protein>
<dbReference type="RefSeq" id="WP_163491756.1">
    <property type="nucleotide sequence ID" value="NZ_JACVEL010000006.1"/>
</dbReference>
<proteinExistence type="predicted"/>
<sequence>MKDFKRYTIILLFFSLACSKSEVSLQDYYEWQEDESNGVHKTKTVGEIAFDMKLLSPDYLTYLELKGEKGAVTPQLKDSIMKFYENNLTFVLTIGPAEESHFDITSVGVKNYEEYAERMKQLNFGLTELLELRAGGKKWKPVIVEMENIYGLEFHRKFNIVFSPEEKADELVKLDKFTVMFDDEIFGTGTSSFGFLKSSLDKTPAIKF</sequence>
<comment type="caution">
    <text evidence="1">The sequence shown here is derived from an EMBL/GenBank/DDBJ whole genome shotgun (WGS) entry which is preliminary data.</text>
</comment>
<evidence type="ECO:0000313" key="2">
    <source>
        <dbReference type="Proteomes" id="UP000652681"/>
    </source>
</evidence>
<reference evidence="1" key="1">
    <citation type="submission" date="2020-09" db="EMBL/GenBank/DDBJ databases">
        <title>Taishania pollutisoli gen. nov., sp. nov., Isolated from Tetrabromobisphenol A-Contaminated Soil.</title>
        <authorList>
            <person name="Chen Q."/>
        </authorList>
    </citation>
    <scope>NUCLEOTIDE SEQUENCE</scope>
    <source>
        <strain evidence="1">CZZ-1</strain>
    </source>
</reference>
<dbReference type="PROSITE" id="PS51257">
    <property type="entry name" value="PROKAR_LIPOPROTEIN"/>
    <property type="match status" value="1"/>
</dbReference>
<dbReference type="Proteomes" id="UP000652681">
    <property type="component" value="Unassembled WGS sequence"/>
</dbReference>
<gene>
    <name evidence="1" type="ORF">H9Y05_09790</name>
</gene>
<dbReference type="EMBL" id="JACVEL010000006">
    <property type="protein sequence ID" value="MBC9812762.1"/>
    <property type="molecule type" value="Genomic_DNA"/>
</dbReference>
<accession>A0A8J6PCZ2</accession>
<organism evidence="1 2">
    <name type="scientific">Taishania pollutisoli</name>
    <dbReference type="NCBI Taxonomy" id="2766479"/>
    <lineage>
        <taxon>Bacteria</taxon>
        <taxon>Pseudomonadati</taxon>
        <taxon>Bacteroidota</taxon>
        <taxon>Flavobacteriia</taxon>
        <taxon>Flavobacteriales</taxon>
        <taxon>Crocinitomicaceae</taxon>
        <taxon>Taishania</taxon>
    </lineage>
</organism>
<name>A0A8J6PCZ2_9FLAO</name>
<keyword evidence="2" id="KW-1185">Reference proteome</keyword>
<dbReference type="AlphaFoldDB" id="A0A8J6PCZ2"/>